<sequence>MKRFWKDADAVAVPDGHDIHLDGKPVRTPGRVPLTLPSPALAKAVADEWRNVGETIDPRAMPLTGLSNAAIDRIAPDTAAFAAGLAKYGESDLLCYRADHPLELQLRQQAAWDPLLDWARTRYGIDPVTTTGVMHRAQSPETVAKLADAVAALSPFQLAALSPLVTVTGSLIAALALLEGAATPEDIWSAANLDEDWQAEHWGEDDLARKACATRRADFDAGARFLSLL</sequence>
<organism evidence="4 5">
    <name type="scientific">Sphingomonas koreensis</name>
    <dbReference type="NCBI Taxonomy" id="93064"/>
    <lineage>
        <taxon>Bacteria</taxon>
        <taxon>Pseudomonadati</taxon>
        <taxon>Pseudomonadota</taxon>
        <taxon>Alphaproteobacteria</taxon>
        <taxon>Sphingomonadales</taxon>
        <taxon>Sphingomonadaceae</taxon>
        <taxon>Sphingomonas</taxon>
    </lineage>
</organism>
<dbReference type="PANTHER" id="PTHR21013">
    <property type="entry name" value="ATP SYNTHASE MITOCHONDRIAL F1 COMPLEX ASSEMBLY FACTOR 2/ATP12 PROTEIN, MITOCHONDRIAL PRECURSOR"/>
    <property type="match status" value="1"/>
</dbReference>
<comment type="caution">
    <text evidence="4">The sequence shown here is derived from an EMBL/GenBank/DDBJ whole genome shotgun (WGS) entry which is preliminary data.</text>
</comment>
<proteinExistence type="inferred from homology"/>
<evidence type="ECO:0000256" key="3">
    <source>
        <dbReference type="ARBA" id="ARBA00023186"/>
    </source>
</evidence>
<evidence type="ECO:0000313" key="4">
    <source>
        <dbReference type="EMBL" id="RSY81439.1"/>
    </source>
</evidence>
<dbReference type="AlphaFoldDB" id="A0A430G1I9"/>
<dbReference type="InterPro" id="IPR042272">
    <property type="entry name" value="ATP12_ATP_synth-F1-assembly_N"/>
</dbReference>
<dbReference type="InterPro" id="IPR011419">
    <property type="entry name" value="ATP12_ATP_synth-F1-assembly"/>
</dbReference>
<reference evidence="4 5" key="1">
    <citation type="submission" date="2018-07" db="EMBL/GenBank/DDBJ databases">
        <title>Genomic and Epidemiologic Investigation of an Indolent Hospital Outbreak.</title>
        <authorList>
            <person name="Johnson R.C."/>
            <person name="Deming C."/>
            <person name="Conlan S."/>
            <person name="Zellmer C.J."/>
            <person name="Michelin A.V."/>
            <person name="Lee-Lin S."/>
            <person name="Thomas P.J."/>
            <person name="Park M."/>
            <person name="Weingarten R.A."/>
            <person name="Less J."/>
            <person name="Dekker J.P."/>
            <person name="Frank K.M."/>
            <person name="Musser K.A."/>
            <person name="Mcquiston J.R."/>
            <person name="Henderson D.K."/>
            <person name="Lau A.F."/>
            <person name="Palmore T.N."/>
            <person name="Segre J.A."/>
        </authorList>
    </citation>
    <scope>NUCLEOTIDE SEQUENCE [LARGE SCALE GENOMIC DNA]</scope>
    <source>
        <strain evidence="4 5">SK-CDC1_0717</strain>
    </source>
</reference>
<gene>
    <name evidence="4" type="ORF">DAH66_14375</name>
</gene>
<name>A0A430G1I9_9SPHN</name>
<evidence type="ECO:0000313" key="5">
    <source>
        <dbReference type="Proteomes" id="UP000287746"/>
    </source>
</evidence>
<comment type="similarity">
    <text evidence="1">Belongs to the ATP12 family.</text>
</comment>
<dbReference type="Gene3D" id="3.30.2180.10">
    <property type="entry name" value="ATP12-like"/>
    <property type="match status" value="1"/>
</dbReference>
<evidence type="ECO:0000256" key="2">
    <source>
        <dbReference type="ARBA" id="ARBA00022946"/>
    </source>
</evidence>
<dbReference type="InterPro" id="IPR023335">
    <property type="entry name" value="ATP12_ortho_dom_sf"/>
</dbReference>
<dbReference type="PANTHER" id="PTHR21013:SF10">
    <property type="entry name" value="ATP SYNTHASE MITOCHONDRIAL F1 COMPLEX ASSEMBLY FACTOR 2"/>
    <property type="match status" value="1"/>
</dbReference>
<evidence type="ECO:0000256" key="1">
    <source>
        <dbReference type="ARBA" id="ARBA00008231"/>
    </source>
</evidence>
<keyword evidence="3" id="KW-0143">Chaperone</keyword>
<protein>
    <submittedName>
        <fullName evidence="4">ATPase</fullName>
    </submittedName>
</protein>
<dbReference type="EMBL" id="QQYZ01000014">
    <property type="protein sequence ID" value="RSY81439.1"/>
    <property type="molecule type" value="Genomic_DNA"/>
</dbReference>
<accession>A0A430G1I9</accession>
<dbReference type="GO" id="GO:0043461">
    <property type="term" value="P:proton-transporting ATP synthase complex assembly"/>
    <property type="evidence" value="ECO:0007669"/>
    <property type="project" value="InterPro"/>
</dbReference>
<dbReference type="Gene3D" id="1.10.3580.10">
    <property type="entry name" value="ATP12 ATPase"/>
    <property type="match status" value="1"/>
</dbReference>
<dbReference type="RefSeq" id="WP_126004927.1">
    <property type="nucleotide sequence ID" value="NZ_QQYZ01000014.1"/>
</dbReference>
<dbReference type="SUPFAM" id="SSF160909">
    <property type="entry name" value="ATP12-like"/>
    <property type="match status" value="1"/>
</dbReference>
<dbReference type="Proteomes" id="UP000287746">
    <property type="component" value="Unassembled WGS sequence"/>
</dbReference>
<dbReference type="Pfam" id="PF07542">
    <property type="entry name" value="ATP12"/>
    <property type="match status" value="1"/>
</dbReference>
<keyword evidence="2" id="KW-0809">Transit peptide</keyword>